<name>A6TPT7_ALKMQ</name>
<dbReference type="eggNOG" id="ENOG50333XB">
    <property type="taxonomic scope" value="Bacteria"/>
</dbReference>
<dbReference type="AlphaFoldDB" id="A6TPT7"/>
<evidence type="ECO:0000313" key="2">
    <source>
        <dbReference type="Proteomes" id="UP000001572"/>
    </source>
</evidence>
<organism evidence="1 2">
    <name type="scientific">Alkaliphilus metalliredigens (strain QYMF)</name>
    <dbReference type="NCBI Taxonomy" id="293826"/>
    <lineage>
        <taxon>Bacteria</taxon>
        <taxon>Bacillati</taxon>
        <taxon>Bacillota</taxon>
        <taxon>Clostridia</taxon>
        <taxon>Peptostreptococcales</taxon>
        <taxon>Natronincolaceae</taxon>
        <taxon>Alkaliphilus</taxon>
    </lineage>
</organism>
<proteinExistence type="predicted"/>
<dbReference type="KEGG" id="amt:Amet_2044"/>
<evidence type="ECO:0000313" key="1">
    <source>
        <dbReference type="EMBL" id="ABR48205.1"/>
    </source>
</evidence>
<gene>
    <name evidence="1" type="ordered locus">Amet_2044</name>
</gene>
<dbReference type="EMBL" id="CP000724">
    <property type="protein sequence ID" value="ABR48205.1"/>
    <property type="molecule type" value="Genomic_DNA"/>
</dbReference>
<protein>
    <submittedName>
        <fullName evidence="1">Uncharacterized protein</fullName>
    </submittedName>
</protein>
<sequence length="131" mass="14883">MNKSKGGKTLCNIRLEILISSNAMKVHHMGLSVLQILIEQNSIKIQQGLAELKVLMGKFHGNSKQRGGGVEMTTTNEAVIKKMQDLYDALFHHDGYAEMRIEIKLMKKGQKEVIIHCGKQYRYVVDYFSKS</sequence>
<keyword evidence="2" id="KW-1185">Reference proteome</keyword>
<reference evidence="2" key="1">
    <citation type="journal article" date="2016" name="Genome Announc.">
        <title>Complete genome sequence of Alkaliphilus metalliredigens strain QYMF, an alkaliphilic and metal-reducing bacterium isolated from borax-contaminated leachate ponds.</title>
        <authorList>
            <person name="Hwang C."/>
            <person name="Copeland A."/>
            <person name="Lucas S."/>
            <person name="Lapidus A."/>
            <person name="Barry K."/>
            <person name="Detter J.C."/>
            <person name="Glavina Del Rio T."/>
            <person name="Hammon N."/>
            <person name="Israni S."/>
            <person name="Dalin E."/>
            <person name="Tice H."/>
            <person name="Pitluck S."/>
            <person name="Chertkov O."/>
            <person name="Brettin T."/>
            <person name="Bruce D."/>
            <person name="Han C."/>
            <person name="Schmutz J."/>
            <person name="Larimer F."/>
            <person name="Land M.L."/>
            <person name="Hauser L."/>
            <person name="Kyrpides N."/>
            <person name="Mikhailova N."/>
            <person name="Ye Q."/>
            <person name="Zhou J."/>
            <person name="Richardson P."/>
            <person name="Fields M.W."/>
        </authorList>
    </citation>
    <scope>NUCLEOTIDE SEQUENCE [LARGE SCALE GENOMIC DNA]</scope>
    <source>
        <strain evidence="2">QYMF</strain>
    </source>
</reference>
<accession>A6TPT7</accession>
<dbReference type="Proteomes" id="UP000001572">
    <property type="component" value="Chromosome"/>
</dbReference>
<dbReference type="HOGENOM" id="CLU_1923125_0_0_9"/>